<accession>A0A9X9MCD4</accession>
<dbReference type="EMBL" id="CYRY02046253">
    <property type="protein sequence ID" value="VCX41938.1"/>
    <property type="molecule type" value="Genomic_DNA"/>
</dbReference>
<evidence type="ECO:0000313" key="2">
    <source>
        <dbReference type="EMBL" id="VCX41938.1"/>
    </source>
</evidence>
<feature type="compositionally biased region" description="Basic and acidic residues" evidence="1">
    <location>
        <begin position="18"/>
        <end position="30"/>
    </location>
</feature>
<reference evidence="2 3" key="1">
    <citation type="submission" date="2018-10" db="EMBL/GenBank/DDBJ databases">
        <authorList>
            <person name="Ekblom R."/>
            <person name="Jareborg N."/>
        </authorList>
    </citation>
    <scope>NUCLEOTIDE SEQUENCE [LARGE SCALE GENOMIC DNA]</scope>
    <source>
        <tissue evidence="2">Muscle</tissue>
    </source>
</reference>
<proteinExistence type="predicted"/>
<keyword evidence="3" id="KW-1185">Reference proteome</keyword>
<evidence type="ECO:0000313" key="3">
    <source>
        <dbReference type="Proteomes" id="UP000269945"/>
    </source>
</evidence>
<comment type="caution">
    <text evidence="2">The sequence shown here is derived from an EMBL/GenBank/DDBJ whole genome shotgun (WGS) entry which is preliminary data.</text>
</comment>
<evidence type="ECO:0000256" key="1">
    <source>
        <dbReference type="SAM" id="MobiDB-lite"/>
    </source>
</evidence>
<dbReference type="AlphaFoldDB" id="A0A9X9MCD4"/>
<dbReference type="Proteomes" id="UP000269945">
    <property type="component" value="Unassembled WGS sequence"/>
</dbReference>
<feature type="region of interest" description="Disordered" evidence="1">
    <location>
        <begin position="1"/>
        <end position="47"/>
    </location>
</feature>
<sequence length="47" mass="5376">MEHFLKSLLTAEQPIPRKPREQRGDEEKSGDLACQDQDQQLAPGRNN</sequence>
<organism evidence="2 3">
    <name type="scientific">Gulo gulo</name>
    <name type="common">Wolverine</name>
    <name type="synonym">Gluton</name>
    <dbReference type="NCBI Taxonomy" id="48420"/>
    <lineage>
        <taxon>Eukaryota</taxon>
        <taxon>Metazoa</taxon>
        <taxon>Chordata</taxon>
        <taxon>Craniata</taxon>
        <taxon>Vertebrata</taxon>
        <taxon>Euteleostomi</taxon>
        <taxon>Mammalia</taxon>
        <taxon>Eutheria</taxon>
        <taxon>Laurasiatheria</taxon>
        <taxon>Carnivora</taxon>
        <taxon>Caniformia</taxon>
        <taxon>Musteloidea</taxon>
        <taxon>Mustelidae</taxon>
        <taxon>Guloninae</taxon>
        <taxon>Gulo</taxon>
    </lineage>
</organism>
<name>A0A9X9MCD4_GULGU</name>
<gene>
    <name evidence="2" type="ORF">BN2614_LOCUS3</name>
</gene>
<protein>
    <submittedName>
        <fullName evidence="2">Uncharacterized protein</fullName>
    </submittedName>
</protein>